<dbReference type="InterPro" id="IPR000601">
    <property type="entry name" value="PKD_dom"/>
</dbReference>
<keyword evidence="3" id="KW-0472">Membrane</keyword>
<feature type="transmembrane region" description="Helical" evidence="3">
    <location>
        <begin position="219"/>
        <end position="241"/>
    </location>
</feature>
<organism evidence="5 6">
    <name type="scientific">Varanus komodoensis</name>
    <name type="common">Komodo dragon</name>
    <dbReference type="NCBI Taxonomy" id="61221"/>
    <lineage>
        <taxon>Eukaryota</taxon>
        <taxon>Metazoa</taxon>
        <taxon>Chordata</taxon>
        <taxon>Craniata</taxon>
        <taxon>Vertebrata</taxon>
        <taxon>Euteleostomi</taxon>
        <taxon>Lepidosauria</taxon>
        <taxon>Squamata</taxon>
        <taxon>Bifurcata</taxon>
        <taxon>Unidentata</taxon>
        <taxon>Episquamata</taxon>
        <taxon>Toxicofera</taxon>
        <taxon>Anguimorpha</taxon>
        <taxon>Paleoanguimorpha</taxon>
        <taxon>Varanoidea</taxon>
        <taxon>Varanidae</taxon>
        <taxon>Varanus</taxon>
    </lineage>
</organism>
<evidence type="ECO:0000313" key="6">
    <source>
        <dbReference type="Proteomes" id="UP000694545"/>
    </source>
</evidence>
<dbReference type="PANTHER" id="PTHR11861:SF10">
    <property type="entry name" value="TRANSMEMBRANE PROTEIN 130"/>
    <property type="match status" value="1"/>
</dbReference>
<dbReference type="OMA" id="IKTECIV"/>
<feature type="domain" description="PKD" evidence="4">
    <location>
        <begin position="76"/>
        <end position="109"/>
    </location>
</feature>
<evidence type="ECO:0000256" key="2">
    <source>
        <dbReference type="ARBA" id="ARBA00023180"/>
    </source>
</evidence>
<dbReference type="PANTHER" id="PTHR11861">
    <property type="entry name" value="MELANOCYTE PROTEIN PMEL 17-RELATED"/>
    <property type="match status" value="1"/>
</dbReference>
<dbReference type="PROSITE" id="PS50093">
    <property type="entry name" value="PKD"/>
    <property type="match status" value="1"/>
</dbReference>
<proteinExistence type="predicted"/>
<dbReference type="InterPro" id="IPR045219">
    <property type="entry name" value="PKAT"/>
</dbReference>
<sequence length="285" mass="31719">FPISVQVTHRGCWFCQTLARNLTLLKVSEFIVGNLTVTPVEDRTVTGDQPVPATLTRLSFFLHDPSHYFKLASFIYNWDFGDGYLTTQESSVYHNYSTAGTCVVHLDVTAEWKPDGTSVAHPWSIFQKTGHFAATLELLGKNVNLSVPPLSLCWLIKMECISLQGDGCHRVVTNETSYSLSHVFSDPGQYCLSVRVENGVSTLQSYQAIQVKPSGLHPAFLALPCITLLAAVLGLGVYMTLRGHAQQKDLVESCFLWPVQEPCSTPAEHRRLLHPLHKPVKMYTT</sequence>
<dbReference type="CDD" id="cd00146">
    <property type="entry name" value="PKD"/>
    <property type="match status" value="1"/>
</dbReference>
<evidence type="ECO:0000256" key="1">
    <source>
        <dbReference type="ARBA" id="ARBA00022729"/>
    </source>
</evidence>
<reference evidence="5" key="1">
    <citation type="submission" date="2025-08" db="UniProtKB">
        <authorList>
            <consortium name="Ensembl"/>
        </authorList>
    </citation>
    <scope>IDENTIFICATION</scope>
</reference>
<reference evidence="5" key="2">
    <citation type="submission" date="2025-09" db="UniProtKB">
        <authorList>
            <consortium name="Ensembl"/>
        </authorList>
    </citation>
    <scope>IDENTIFICATION</scope>
</reference>
<accession>A0A8D2JAZ8</accession>
<keyword evidence="2" id="KW-0325">Glycoprotein</keyword>
<dbReference type="InterPro" id="IPR035986">
    <property type="entry name" value="PKD_dom_sf"/>
</dbReference>
<keyword evidence="3" id="KW-0812">Transmembrane</keyword>
<protein>
    <submittedName>
        <fullName evidence="5">Transmembrane protein 130</fullName>
    </submittedName>
</protein>
<dbReference type="Ensembl" id="ENSVKKT00000011543.1">
    <property type="protein sequence ID" value="ENSVKKP00000011277.1"/>
    <property type="gene ID" value="ENSVKKG00000007868.1"/>
</dbReference>
<name>A0A8D2JAZ8_VARKO</name>
<evidence type="ECO:0000259" key="4">
    <source>
        <dbReference type="PROSITE" id="PS50093"/>
    </source>
</evidence>
<keyword evidence="6" id="KW-1185">Reference proteome</keyword>
<dbReference type="InterPro" id="IPR013783">
    <property type="entry name" value="Ig-like_fold"/>
</dbReference>
<dbReference type="GO" id="GO:0005886">
    <property type="term" value="C:plasma membrane"/>
    <property type="evidence" value="ECO:0007669"/>
    <property type="project" value="TreeGrafter"/>
</dbReference>
<keyword evidence="3" id="KW-1133">Transmembrane helix</keyword>
<dbReference type="Gene3D" id="2.60.40.10">
    <property type="entry name" value="Immunoglobulins"/>
    <property type="match status" value="1"/>
</dbReference>
<dbReference type="AlphaFoldDB" id="A0A8D2JAZ8"/>
<dbReference type="SUPFAM" id="SSF49299">
    <property type="entry name" value="PKD domain"/>
    <property type="match status" value="2"/>
</dbReference>
<keyword evidence="1" id="KW-0732">Signal</keyword>
<evidence type="ECO:0000313" key="5">
    <source>
        <dbReference type="Ensembl" id="ENSVKKP00000011277.1"/>
    </source>
</evidence>
<evidence type="ECO:0000256" key="3">
    <source>
        <dbReference type="SAM" id="Phobius"/>
    </source>
</evidence>
<dbReference type="Proteomes" id="UP000694545">
    <property type="component" value="Unplaced"/>
</dbReference>